<evidence type="ECO:0000313" key="3">
    <source>
        <dbReference type="Proteomes" id="UP001219525"/>
    </source>
</evidence>
<feature type="non-terminal residue" evidence="2">
    <location>
        <position position="247"/>
    </location>
</feature>
<feature type="compositionally biased region" description="Basic and acidic residues" evidence="1">
    <location>
        <begin position="8"/>
        <end position="20"/>
    </location>
</feature>
<evidence type="ECO:0000313" key="2">
    <source>
        <dbReference type="EMBL" id="KAJ7196778.1"/>
    </source>
</evidence>
<gene>
    <name evidence="2" type="ORF">GGX14DRAFT_472815</name>
</gene>
<dbReference type="EMBL" id="JARJCW010000081">
    <property type="protein sequence ID" value="KAJ7196778.1"/>
    <property type="molecule type" value="Genomic_DNA"/>
</dbReference>
<protein>
    <submittedName>
        <fullName evidence="2">Uncharacterized protein</fullName>
    </submittedName>
</protein>
<proteinExistence type="predicted"/>
<accession>A0AAD6Y1M5</accession>
<organism evidence="2 3">
    <name type="scientific">Mycena pura</name>
    <dbReference type="NCBI Taxonomy" id="153505"/>
    <lineage>
        <taxon>Eukaryota</taxon>
        <taxon>Fungi</taxon>
        <taxon>Dikarya</taxon>
        <taxon>Basidiomycota</taxon>
        <taxon>Agaricomycotina</taxon>
        <taxon>Agaricomycetes</taxon>
        <taxon>Agaricomycetidae</taxon>
        <taxon>Agaricales</taxon>
        <taxon>Marasmiineae</taxon>
        <taxon>Mycenaceae</taxon>
        <taxon>Mycena</taxon>
    </lineage>
</organism>
<sequence length="247" mass="26204">MPPPPADGYRDDASHAHPASDGRSIAAIRRTYCGATHSTSSDLRVPVPHALAHPPQAYHQQHSIALRPQQYRSELGWDAPNNGHAHVRGSSYCSSIAPGNPFAPQNTHDASSNSRSSDSFGAGRGGEQAGLARPTPNPQTNIPRPIPRPASASQSASGARAAQPHAASGSGQSAHVNLNGIPSAHAPPALKFALRKSKKRCAVCIYFDCGQMYTCPGSGGRTFCACEHNQIEVPKRRITQAALQYRR</sequence>
<evidence type="ECO:0000256" key="1">
    <source>
        <dbReference type="SAM" id="MobiDB-lite"/>
    </source>
</evidence>
<feature type="compositionally biased region" description="Low complexity" evidence="1">
    <location>
        <begin position="149"/>
        <end position="164"/>
    </location>
</feature>
<dbReference type="AlphaFoldDB" id="A0AAD6Y1M5"/>
<keyword evidence="3" id="KW-1185">Reference proteome</keyword>
<dbReference type="Proteomes" id="UP001219525">
    <property type="component" value="Unassembled WGS sequence"/>
</dbReference>
<feature type="region of interest" description="Disordered" evidence="1">
    <location>
        <begin position="1"/>
        <end position="23"/>
    </location>
</feature>
<feature type="region of interest" description="Disordered" evidence="1">
    <location>
        <begin position="98"/>
        <end position="180"/>
    </location>
</feature>
<reference evidence="2" key="1">
    <citation type="submission" date="2023-03" db="EMBL/GenBank/DDBJ databases">
        <title>Massive genome expansion in bonnet fungi (Mycena s.s.) driven by repeated elements and novel gene families across ecological guilds.</title>
        <authorList>
            <consortium name="Lawrence Berkeley National Laboratory"/>
            <person name="Harder C.B."/>
            <person name="Miyauchi S."/>
            <person name="Viragh M."/>
            <person name="Kuo A."/>
            <person name="Thoen E."/>
            <person name="Andreopoulos B."/>
            <person name="Lu D."/>
            <person name="Skrede I."/>
            <person name="Drula E."/>
            <person name="Henrissat B."/>
            <person name="Morin E."/>
            <person name="Kohler A."/>
            <person name="Barry K."/>
            <person name="LaButti K."/>
            <person name="Morin E."/>
            <person name="Salamov A."/>
            <person name="Lipzen A."/>
            <person name="Mereny Z."/>
            <person name="Hegedus B."/>
            <person name="Baldrian P."/>
            <person name="Stursova M."/>
            <person name="Weitz H."/>
            <person name="Taylor A."/>
            <person name="Grigoriev I.V."/>
            <person name="Nagy L.G."/>
            <person name="Martin F."/>
            <person name="Kauserud H."/>
        </authorList>
    </citation>
    <scope>NUCLEOTIDE SEQUENCE</scope>
    <source>
        <strain evidence="2">9144</strain>
    </source>
</reference>
<comment type="caution">
    <text evidence="2">The sequence shown here is derived from an EMBL/GenBank/DDBJ whole genome shotgun (WGS) entry which is preliminary data.</text>
</comment>
<name>A0AAD6Y1M5_9AGAR</name>